<sequence length="394" mass="42928">MSLPSFADLKVIEFSHAILGPSCGLILADLGMDVLKIEPVEGDPTRALKGFGVGYFPMFNRNKKSLALNLKSDAGRAIVLKLAEQADVLLENYAPGTMDRLGLGYEVLSQLNPRLIYCALKGYLPGPYEKRVALDEVVQMQSGIAYMTGPVGQPLRAGVSVVDVLAGAFSALGVLAALRERDRTGRGQLVRGGLFESAAYLVGQHMVYQPLLGEPIPPMPGKPRSWAIYQPFETRDGDLVFVGVTSDKHWQRFCEVFNRPDLLADESLATNNQRYHAFERLTADLTAMFKQMSTSEVLAGCERAEIPFAPVARPEDLLEDPHLLAAGALWRVQVGEAVSCNLPALPLAFSRGRLELRRQPPKVGEHSAEVLRALGYTEAEIAQLKRAGVIGGCE</sequence>
<evidence type="ECO:0000313" key="2">
    <source>
        <dbReference type="EMBL" id="PJF48200.1"/>
    </source>
</evidence>
<organism evidence="2 3">
    <name type="scientific">Candidatus Thermofonsia Clade 3 bacterium</name>
    <dbReference type="NCBI Taxonomy" id="2364212"/>
    <lineage>
        <taxon>Bacteria</taxon>
        <taxon>Bacillati</taxon>
        <taxon>Chloroflexota</taxon>
        <taxon>Candidatus Thermofontia</taxon>
        <taxon>Candidatus Thermofonsia Clade 3</taxon>
    </lineage>
</organism>
<evidence type="ECO:0000256" key="1">
    <source>
        <dbReference type="ARBA" id="ARBA00022679"/>
    </source>
</evidence>
<dbReference type="PANTHER" id="PTHR48207">
    <property type="entry name" value="SUCCINATE--HYDROXYMETHYLGLUTARATE COA-TRANSFERASE"/>
    <property type="match status" value="1"/>
</dbReference>
<dbReference type="EMBL" id="PGTN01000021">
    <property type="protein sequence ID" value="PJF48200.1"/>
    <property type="molecule type" value="Genomic_DNA"/>
</dbReference>
<proteinExistence type="predicted"/>
<dbReference type="Pfam" id="PF02515">
    <property type="entry name" value="CoA_transf_3"/>
    <property type="match status" value="1"/>
</dbReference>
<dbReference type="SUPFAM" id="SSF89796">
    <property type="entry name" value="CoA-transferase family III (CaiB/BaiF)"/>
    <property type="match status" value="1"/>
</dbReference>
<reference evidence="2 3" key="1">
    <citation type="submission" date="2017-11" db="EMBL/GenBank/DDBJ databases">
        <title>Evolution of Phototrophy in the Chloroflexi Phylum Driven by Horizontal Gene Transfer.</title>
        <authorList>
            <person name="Ward L.M."/>
            <person name="Hemp J."/>
            <person name="Shih P.M."/>
            <person name="Mcglynn S.E."/>
            <person name="Fischer W."/>
        </authorList>
    </citation>
    <scope>NUCLEOTIDE SEQUENCE [LARGE SCALE GENOMIC DNA]</scope>
    <source>
        <strain evidence="2">JP3_7</strain>
    </source>
</reference>
<dbReference type="InterPro" id="IPR023606">
    <property type="entry name" value="CoA-Trfase_III_dom_1_sf"/>
</dbReference>
<evidence type="ECO:0000313" key="3">
    <source>
        <dbReference type="Proteomes" id="UP000230790"/>
    </source>
</evidence>
<protein>
    <submittedName>
        <fullName evidence="2">Formyl-CoA transferase</fullName>
    </submittedName>
</protein>
<name>A0A2M8QEH4_9CHLR</name>
<dbReference type="AlphaFoldDB" id="A0A2M8QEH4"/>
<dbReference type="PANTHER" id="PTHR48207:SF3">
    <property type="entry name" value="SUCCINATE--HYDROXYMETHYLGLUTARATE COA-TRANSFERASE"/>
    <property type="match status" value="1"/>
</dbReference>
<comment type="caution">
    <text evidence="2">The sequence shown here is derived from an EMBL/GenBank/DDBJ whole genome shotgun (WGS) entry which is preliminary data.</text>
</comment>
<keyword evidence="1 2" id="KW-0808">Transferase</keyword>
<dbReference type="Gene3D" id="3.40.50.10540">
    <property type="entry name" value="Crotonobetainyl-coa:carnitine coa-transferase, domain 1"/>
    <property type="match status" value="1"/>
</dbReference>
<dbReference type="Gene3D" id="3.30.1540.10">
    <property type="entry name" value="formyl-coa transferase, domain 3"/>
    <property type="match status" value="1"/>
</dbReference>
<dbReference type="GO" id="GO:0008410">
    <property type="term" value="F:CoA-transferase activity"/>
    <property type="evidence" value="ECO:0007669"/>
    <property type="project" value="TreeGrafter"/>
</dbReference>
<gene>
    <name evidence="2" type="ORF">CUN48_04760</name>
</gene>
<dbReference type="InterPro" id="IPR003673">
    <property type="entry name" value="CoA-Trfase_fam_III"/>
</dbReference>
<dbReference type="InterPro" id="IPR050483">
    <property type="entry name" value="CoA-transferase_III_domain"/>
</dbReference>
<dbReference type="Proteomes" id="UP000230790">
    <property type="component" value="Unassembled WGS sequence"/>
</dbReference>
<accession>A0A2M8QEH4</accession>
<dbReference type="InterPro" id="IPR044855">
    <property type="entry name" value="CoA-Trfase_III_dom3_sf"/>
</dbReference>